<dbReference type="AlphaFoldDB" id="A0A917FXY5"/>
<proteinExistence type="predicted"/>
<dbReference type="RefSeq" id="WP_188545549.1">
    <property type="nucleotide sequence ID" value="NZ_BMCU01000003.1"/>
</dbReference>
<dbReference type="InterPro" id="IPR036291">
    <property type="entry name" value="NAD(P)-bd_dom_sf"/>
</dbReference>
<comment type="caution">
    <text evidence="2">The sequence shown here is derived from an EMBL/GenBank/DDBJ whole genome shotgun (WGS) entry which is preliminary data.</text>
</comment>
<protein>
    <submittedName>
        <fullName evidence="2">Oxidoreductase</fullName>
    </submittedName>
</protein>
<name>A0A917FXY5_9NOCA</name>
<dbReference type="Gene3D" id="3.40.50.720">
    <property type="entry name" value="NAD(P)-binding Rossmann-like Domain"/>
    <property type="match status" value="1"/>
</dbReference>
<dbReference type="InterPro" id="IPR051207">
    <property type="entry name" value="ComplexI_NDUFA9_subunit"/>
</dbReference>
<dbReference type="Proteomes" id="UP000654257">
    <property type="component" value="Unassembled WGS sequence"/>
</dbReference>
<gene>
    <name evidence="2" type="ORF">GCM10007304_28800</name>
</gene>
<keyword evidence="3" id="KW-1185">Reference proteome</keyword>
<dbReference type="GO" id="GO:0044877">
    <property type="term" value="F:protein-containing complex binding"/>
    <property type="evidence" value="ECO:0007669"/>
    <property type="project" value="TreeGrafter"/>
</dbReference>
<dbReference type="PANTHER" id="PTHR12126">
    <property type="entry name" value="NADH-UBIQUINONE OXIDOREDUCTASE 39 KDA SUBUNIT-RELATED"/>
    <property type="match status" value="1"/>
</dbReference>
<organism evidence="2 3">
    <name type="scientific">Rhodococcoides trifolii</name>
    <dbReference type="NCBI Taxonomy" id="908250"/>
    <lineage>
        <taxon>Bacteria</taxon>
        <taxon>Bacillati</taxon>
        <taxon>Actinomycetota</taxon>
        <taxon>Actinomycetes</taxon>
        <taxon>Mycobacteriales</taxon>
        <taxon>Nocardiaceae</taxon>
        <taxon>Rhodococcoides</taxon>
    </lineage>
</organism>
<evidence type="ECO:0000313" key="2">
    <source>
        <dbReference type="EMBL" id="GGG13032.1"/>
    </source>
</evidence>
<evidence type="ECO:0000259" key="1">
    <source>
        <dbReference type="Pfam" id="PF13460"/>
    </source>
</evidence>
<dbReference type="PANTHER" id="PTHR12126:SF11">
    <property type="entry name" value="NADH DEHYDROGENASE [UBIQUINONE] 1 ALPHA SUBCOMPLEX SUBUNIT 9, MITOCHONDRIAL"/>
    <property type="match status" value="1"/>
</dbReference>
<dbReference type="EMBL" id="BMCU01000003">
    <property type="protein sequence ID" value="GGG13032.1"/>
    <property type="molecule type" value="Genomic_DNA"/>
</dbReference>
<sequence>MTALVTGATGYIGSRLVAALREAGEDVVAVSRHPDSLQRFDWYGDVTTTKMDVTSKRSCTAAFDRVGDIDVAYYLVHAIGQAGYRDVDMRSARYFAEAARDAGVRRIVYLGGFVPRGEQLSEHLASRAEVGRALEVGGIEVVCLQAAIVLGAGSTSFEMLRYLSDRLPVVPLPTWLNKDVQPIAVDDVMHYLIASADDVLPPGSYDISGADVMPYSELVFSYVRAAGLRRVGVPVPLVPMSLAAAVIGRIIPVPAGLAEDLVASLQNSMTASDDRIRSYIPDPPGGLTSVADAMRRSLVGQHAVPKPIGATPDTLRLVDSDAVWTGGDEASIRRRAGEVVTRDGWKVLEGLGAGAILYKWPVAPVVRTNLDVLEAVADRVRSVVRRPTRGDDR</sequence>
<accession>A0A917FXY5</accession>
<reference evidence="2" key="1">
    <citation type="journal article" date="2014" name="Int. J. Syst. Evol. Microbiol.">
        <title>Complete genome sequence of Corynebacterium casei LMG S-19264T (=DSM 44701T), isolated from a smear-ripened cheese.</title>
        <authorList>
            <consortium name="US DOE Joint Genome Institute (JGI-PGF)"/>
            <person name="Walter F."/>
            <person name="Albersmeier A."/>
            <person name="Kalinowski J."/>
            <person name="Ruckert C."/>
        </authorList>
    </citation>
    <scope>NUCLEOTIDE SEQUENCE</scope>
    <source>
        <strain evidence="2">CCM 7905</strain>
    </source>
</reference>
<reference evidence="2" key="2">
    <citation type="submission" date="2020-09" db="EMBL/GenBank/DDBJ databases">
        <authorList>
            <person name="Sun Q."/>
            <person name="Sedlacek I."/>
        </authorList>
    </citation>
    <scope>NUCLEOTIDE SEQUENCE</scope>
    <source>
        <strain evidence="2">CCM 7905</strain>
    </source>
</reference>
<dbReference type="Pfam" id="PF13460">
    <property type="entry name" value="NAD_binding_10"/>
    <property type="match status" value="1"/>
</dbReference>
<feature type="domain" description="NAD(P)-binding" evidence="1">
    <location>
        <begin position="7"/>
        <end position="112"/>
    </location>
</feature>
<evidence type="ECO:0000313" key="3">
    <source>
        <dbReference type="Proteomes" id="UP000654257"/>
    </source>
</evidence>
<dbReference type="SUPFAM" id="SSF51735">
    <property type="entry name" value="NAD(P)-binding Rossmann-fold domains"/>
    <property type="match status" value="1"/>
</dbReference>
<dbReference type="InterPro" id="IPR016040">
    <property type="entry name" value="NAD(P)-bd_dom"/>
</dbReference>